<name>A0A6S6TWK8_9BACT</name>
<dbReference type="AlphaFoldDB" id="A0A6S6TWK8"/>
<sequence>MTHLKTLSLTFISLFFIACGGASDAPTASGDTSTYENAEKTTKSEILNAINDARAVARDCKDGNGFVSAVPALTWNDELYASAYEHSYDLAQSNTFSHYGSGTASDITGSNNSNSSYFNERIKANGYVGYKTVGENIAGGQGSIQEAVSAWLASPAHCTNLMNGDFKEIGVAVVTDSSSEYGIYWTQSFGAKK</sequence>
<dbReference type="Pfam" id="PF00188">
    <property type="entry name" value="CAP"/>
    <property type="match status" value="1"/>
</dbReference>
<dbReference type="SUPFAM" id="SSF55797">
    <property type="entry name" value="PR-1-like"/>
    <property type="match status" value="1"/>
</dbReference>
<dbReference type="PROSITE" id="PS51257">
    <property type="entry name" value="PROKAR_LIPOPROTEIN"/>
    <property type="match status" value="1"/>
</dbReference>
<gene>
    <name evidence="3" type="ORF">HELGO_WM9116</name>
</gene>
<dbReference type="InterPro" id="IPR035940">
    <property type="entry name" value="CAP_sf"/>
</dbReference>
<dbReference type="PANTHER" id="PTHR31157">
    <property type="entry name" value="SCP DOMAIN-CONTAINING PROTEIN"/>
    <property type="match status" value="1"/>
</dbReference>
<organism evidence="3">
    <name type="scientific">uncultured Sulfurovum sp</name>
    <dbReference type="NCBI Taxonomy" id="269237"/>
    <lineage>
        <taxon>Bacteria</taxon>
        <taxon>Pseudomonadati</taxon>
        <taxon>Campylobacterota</taxon>
        <taxon>Epsilonproteobacteria</taxon>
        <taxon>Campylobacterales</taxon>
        <taxon>Sulfurovaceae</taxon>
        <taxon>Sulfurovum</taxon>
        <taxon>environmental samples</taxon>
    </lineage>
</organism>
<reference evidence="3" key="1">
    <citation type="submission" date="2020-01" db="EMBL/GenBank/DDBJ databases">
        <authorList>
            <person name="Meier V. D."/>
            <person name="Meier V D."/>
        </authorList>
    </citation>
    <scope>NUCLEOTIDE SEQUENCE</scope>
    <source>
        <strain evidence="3">HLG_WM_MAG_04</strain>
    </source>
</reference>
<feature type="signal peptide" evidence="1">
    <location>
        <begin position="1"/>
        <end position="24"/>
    </location>
</feature>
<evidence type="ECO:0000259" key="2">
    <source>
        <dbReference type="Pfam" id="PF00188"/>
    </source>
</evidence>
<dbReference type="EMBL" id="CACVAX010000057">
    <property type="protein sequence ID" value="CAA6820643.1"/>
    <property type="molecule type" value="Genomic_DNA"/>
</dbReference>
<dbReference type="CDD" id="cd05379">
    <property type="entry name" value="CAP_bacterial"/>
    <property type="match status" value="1"/>
</dbReference>
<dbReference type="Gene3D" id="3.40.33.10">
    <property type="entry name" value="CAP"/>
    <property type="match status" value="1"/>
</dbReference>
<dbReference type="InterPro" id="IPR014044">
    <property type="entry name" value="CAP_dom"/>
</dbReference>
<protein>
    <submittedName>
        <fullName evidence="3">Transporter</fullName>
    </submittedName>
</protein>
<dbReference type="PANTHER" id="PTHR31157:SF1">
    <property type="entry name" value="SCP DOMAIN-CONTAINING PROTEIN"/>
    <property type="match status" value="1"/>
</dbReference>
<feature type="domain" description="SCP" evidence="2">
    <location>
        <begin position="47"/>
        <end position="189"/>
    </location>
</feature>
<evidence type="ECO:0000313" key="3">
    <source>
        <dbReference type="EMBL" id="CAA6820643.1"/>
    </source>
</evidence>
<accession>A0A6S6TWK8</accession>
<proteinExistence type="predicted"/>
<feature type="chain" id="PRO_5027926462" evidence="1">
    <location>
        <begin position="25"/>
        <end position="193"/>
    </location>
</feature>
<keyword evidence="1" id="KW-0732">Signal</keyword>
<evidence type="ECO:0000256" key="1">
    <source>
        <dbReference type="SAM" id="SignalP"/>
    </source>
</evidence>